<dbReference type="KEGG" id="pno:SNOG_02979"/>
<protein>
    <submittedName>
        <fullName evidence="1">Uncharacterized protein</fullName>
    </submittedName>
</protein>
<dbReference type="AlphaFoldDB" id="Q0UZ35"/>
<gene>
    <name evidence="1" type="ORF">SNOG_02979</name>
</gene>
<accession>Q0UZ35</accession>
<reference evidence="2" key="1">
    <citation type="journal article" date="2007" name="Plant Cell">
        <title>Dothideomycete-plant interactions illuminated by genome sequencing and EST analysis of the wheat pathogen Stagonospora nodorum.</title>
        <authorList>
            <person name="Hane J.K."/>
            <person name="Lowe R.G."/>
            <person name="Solomon P.S."/>
            <person name="Tan K.C."/>
            <person name="Schoch C.L."/>
            <person name="Spatafora J.W."/>
            <person name="Crous P.W."/>
            <person name="Kodira C."/>
            <person name="Birren B.W."/>
            <person name="Galagan J.E."/>
            <person name="Torriani S.F."/>
            <person name="McDonald B.A."/>
            <person name="Oliver R.P."/>
        </authorList>
    </citation>
    <scope>NUCLEOTIDE SEQUENCE [LARGE SCALE GENOMIC DNA]</scope>
    <source>
        <strain evidence="2">SN15 / ATCC MYA-4574 / FGSC 10173</strain>
    </source>
</reference>
<proteinExistence type="predicted"/>
<name>Q0UZ35_PHANO</name>
<evidence type="ECO:0000313" key="1">
    <source>
        <dbReference type="EMBL" id="EAT89710.1"/>
    </source>
</evidence>
<dbReference type="EMBL" id="CH445328">
    <property type="protein sequence ID" value="EAT89710.1"/>
    <property type="molecule type" value="Genomic_DNA"/>
</dbReference>
<organism evidence="1 2">
    <name type="scientific">Phaeosphaeria nodorum (strain SN15 / ATCC MYA-4574 / FGSC 10173)</name>
    <name type="common">Glume blotch fungus</name>
    <name type="synonym">Parastagonospora nodorum</name>
    <dbReference type="NCBI Taxonomy" id="321614"/>
    <lineage>
        <taxon>Eukaryota</taxon>
        <taxon>Fungi</taxon>
        <taxon>Dikarya</taxon>
        <taxon>Ascomycota</taxon>
        <taxon>Pezizomycotina</taxon>
        <taxon>Dothideomycetes</taxon>
        <taxon>Pleosporomycetidae</taxon>
        <taxon>Pleosporales</taxon>
        <taxon>Pleosporineae</taxon>
        <taxon>Phaeosphaeriaceae</taxon>
        <taxon>Parastagonospora</taxon>
    </lineage>
</organism>
<dbReference type="InParanoid" id="Q0UZ35"/>
<dbReference type="GeneID" id="5970428"/>
<sequence length="71" mass="7620">MKIIGSFLGNQARKFANHFQRFTSPYGTLAFTSDTRSLTCALVIDNLLGAVSLPNVANSDDSGSGIVEFHV</sequence>
<evidence type="ECO:0000313" key="2">
    <source>
        <dbReference type="Proteomes" id="UP000001055"/>
    </source>
</evidence>
<dbReference type="Proteomes" id="UP000001055">
    <property type="component" value="Unassembled WGS sequence"/>
</dbReference>
<dbReference type="RefSeq" id="XP_001793571.1">
    <property type="nucleotide sequence ID" value="XM_001793519.1"/>
</dbReference>